<evidence type="ECO:0000313" key="3">
    <source>
        <dbReference type="Proteomes" id="UP000199628"/>
    </source>
</evidence>
<accession>A0A1G6I6Y7</accession>
<dbReference type="EMBL" id="FMZV01000001">
    <property type="protein sequence ID" value="SDC02210.1"/>
    <property type="molecule type" value="Genomic_DNA"/>
</dbReference>
<dbReference type="InterPro" id="IPR008250">
    <property type="entry name" value="ATPase_P-typ_transduc_dom_A_sf"/>
</dbReference>
<dbReference type="Gene3D" id="2.70.150.10">
    <property type="entry name" value="Calcium-transporting ATPase, cytoplasmic transduction domain A"/>
    <property type="match status" value="1"/>
</dbReference>
<dbReference type="AlphaFoldDB" id="A0A1G6I6Y7"/>
<proteinExistence type="predicted"/>
<evidence type="ECO:0000313" key="2">
    <source>
        <dbReference type="EMBL" id="SDC02210.1"/>
    </source>
</evidence>
<dbReference type="STRING" id="639004.SAMN04488239_10142"/>
<dbReference type="SUPFAM" id="SSF81653">
    <property type="entry name" value="Calcium ATPase, transduction domain A"/>
    <property type="match status" value="1"/>
</dbReference>
<reference evidence="3" key="1">
    <citation type="submission" date="2016-10" db="EMBL/GenBank/DDBJ databases">
        <authorList>
            <person name="Varghese N."/>
            <person name="Submissions S."/>
        </authorList>
    </citation>
    <scope>NUCLEOTIDE SEQUENCE [LARGE SCALE GENOMIC DNA]</scope>
    <source>
        <strain evidence="3">CGMCC 1.9108</strain>
    </source>
</reference>
<dbReference type="RefSeq" id="WP_093026707.1">
    <property type="nucleotide sequence ID" value="NZ_FMZV01000001.1"/>
</dbReference>
<protein>
    <submittedName>
        <fullName evidence="2">E1-E2 ATPase</fullName>
    </submittedName>
</protein>
<dbReference type="OrthoDB" id="9807843at2"/>
<keyword evidence="3" id="KW-1185">Reference proteome</keyword>
<organism evidence="2 3">
    <name type="scientific">Ruegeria marina</name>
    <dbReference type="NCBI Taxonomy" id="639004"/>
    <lineage>
        <taxon>Bacteria</taxon>
        <taxon>Pseudomonadati</taxon>
        <taxon>Pseudomonadota</taxon>
        <taxon>Alphaproteobacteria</taxon>
        <taxon>Rhodobacterales</taxon>
        <taxon>Roseobacteraceae</taxon>
        <taxon>Ruegeria</taxon>
    </lineage>
</organism>
<gene>
    <name evidence="2" type="ORF">SAMN04488239_10142</name>
</gene>
<dbReference type="Proteomes" id="UP000199628">
    <property type="component" value="Unassembled WGS sequence"/>
</dbReference>
<evidence type="ECO:0000259" key="1">
    <source>
        <dbReference type="Pfam" id="PF00122"/>
    </source>
</evidence>
<dbReference type="InterPro" id="IPR059000">
    <property type="entry name" value="ATPase_P-type_domA"/>
</dbReference>
<name>A0A1G6I6Y7_9RHOB</name>
<feature type="domain" description="P-type ATPase A" evidence="1">
    <location>
        <begin position="2"/>
        <end position="46"/>
    </location>
</feature>
<dbReference type="Pfam" id="PF00122">
    <property type="entry name" value="E1-E2_ATPase"/>
    <property type="match status" value="1"/>
</dbReference>
<sequence length="64" mass="6746">MIDATDIVPADIVILEAGDMVTAELRLTEAANLEIDEAILPGESPPWLSASDPAARMSWGARAP</sequence>